<dbReference type="EMBL" id="HAEF01002137">
    <property type="protein sequence ID" value="SBR39519.1"/>
    <property type="molecule type" value="Transcribed_RNA"/>
</dbReference>
<proteinExistence type="predicted"/>
<reference evidence="1" key="1">
    <citation type="submission" date="2016-05" db="EMBL/GenBank/DDBJ databases">
        <authorList>
            <person name="Lavstsen T."/>
            <person name="Jespersen J.S."/>
        </authorList>
    </citation>
    <scope>NUCLEOTIDE SEQUENCE</scope>
    <source>
        <tissue evidence="1">Brain</tissue>
    </source>
</reference>
<organism evidence="1">
    <name type="scientific">Nothobranchius pienaari</name>
    <dbReference type="NCBI Taxonomy" id="704102"/>
    <lineage>
        <taxon>Eukaryota</taxon>
        <taxon>Metazoa</taxon>
        <taxon>Chordata</taxon>
        <taxon>Craniata</taxon>
        <taxon>Vertebrata</taxon>
        <taxon>Euteleostomi</taxon>
        <taxon>Actinopterygii</taxon>
        <taxon>Neopterygii</taxon>
        <taxon>Teleostei</taxon>
        <taxon>Neoteleostei</taxon>
        <taxon>Acanthomorphata</taxon>
        <taxon>Ovalentaria</taxon>
        <taxon>Atherinomorphae</taxon>
        <taxon>Cyprinodontiformes</taxon>
        <taxon>Nothobranchiidae</taxon>
        <taxon>Nothobranchius</taxon>
    </lineage>
</organism>
<name>A0A1A8L6L1_9TELE</name>
<gene>
    <name evidence="1" type="primary">CR762475.1</name>
</gene>
<evidence type="ECO:0000313" key="1">
    <source>
        <dbReference type="EMBL" id="SBR39519.1"/>
    </source>
</evidence>
<feature type="non-terminal residue" evidence="1">
    <location>
        <position position="99"/>
    </location>
</feature>
<dbReference type="AlphaFoldDB" id="A0A1A8L6L1"/>
<feature type="non-terminal residue" evidence="1">
    <location>
        <position position="1"/>
    </location>
</feature>
<accession>A0A1A8L6L1</accession>
<reference evidence="1" key="2">
    <citation type="submission" date="2016-06" db="EMBL/GenBank/DDBJ databases">
        <title>The genome of a short-lived fish provides insights into sex chromosome evolution and the genetic control of aging.</title>
        <authorList>
            <person name="Reichwald K."/>
            <person name="Felder M."/>
            <person name="Petzold A."/>
            <person name="Koch P."/>
            <person name="Groth M."/>
            <person name="Platzer M."/>
        </authorList>
    </citation>
    <scope>NUCLEOTIDE SEQUENCE</scope>
    <source>
        <tissue evidence="1">Brain</tissue>
    </source>
</reference>
<sequence length="99" mass="10982">LALFEDLFRTTKFLSDHLQSPDLQLASATDLVESTIASLSEACGVLQGTSALNPKHQSFLQMDLLLPMAQHYGVSKDNLSAELHQVQRMLDQKRQNGQT</sequence>
<protein>
    <submittedName>
        <fullName evidence="1">Uncharacterized protein</fullName>
    </submittedName>
</protein>